<keyword evidence="2" id="KW-0472">Membrane</keyword>
<dbReference type="PROSITE" id="PS51257">
    <property type="entry name" value="PROKAR_LIPOPROTEIN"/>
    <property type="match status" value="1"/>
</dbReference>
<dbReference type="NCBIfam" id="TIGR01845">
    <property type="entry name" value="outer_NodT"/>
    <property type="match status" value="1"/>
</dbReference>
<keyword evidence="2" id="KW-0449">Lipoprotein</keyword>
<feature type="chain" id="PRO_5022251395" evidence="2">
    <location>
        <begin position="23"/>
        <end position="503"/>
    </location>
</feature>
<name>A0A518BVT8_9BACT</name>
<dbReference type="AlphaFoldDB" id="A0A518BVT8"/>
<dbReference type="Gene3D" id="2.20.200.10">
    <property type="entry name" value="Outer membrane efflux proteins (OEP)"/>
    <property type="match status" value="1"/>
</dbReference>
<dbReference type="Gene3D" id="1.20.1600.10">
    <property type="entry name" value="Outer membrane efflux proteins (OEP)"/>
    <property type="match status" value="1"/>
</dbReference>
<dbReference type="InterPro" id="IPR003423">
    <property type="entry name" value="OMP_efflux"/>
</dbReference>
<dbReference type="KEGG" id="mcad:Pan265_09430"/>
<evidence type="ECO:0000313" key="4">
    <source>
        <dbReference type="EMBL" id="QDU71096.1"/>
    </source>
</evidence>
<feature type="region of interest" description="Disordered" evidence="3">
    <location>
        <begin position="484"/>
        <end position="503"/>
    </location>
</feature>
<organism evidence="4 5">
    <name type="scientific">Mucisphaera calidilacus</name>
    <dbReference type="NCBI Taxonomy" id="2527982"/>
    <lineage>
        <taxon>Bacteria</taxon>
        <taxon>Pseudomonadati</taxon>
        <taxon>Planctomycetota</taxon>
        <taxon>Phycisphaerae</taxon>
        <taxon>Phycisphaerales</taxon>
        <taxon>Phycisphaeraceae</taxon>
        <taxon>Mucisphaera</taxon>
    </lineage>
</organism>
<dbReference type="Proteomes" id="UP000320386">
    <property type="component" value="Chromosome"/>
</dbReference>
<dbReference type="PANTHER" id="PTHR30203:SF25">
    <property type="entry name" value="OUTER MEMBRANE PROTEIN-RELATED"/>
    <property type="match status" value="1"/>
</dbReference>
<dbReference type="SUPFAM" id="SSF56954">
    <property type="entry name" value="Outer membrane efflux proteins (OEP)"/>
    <property type="match status" value="1"/>
</dbReference>
<dbReference type="OrthoDB" id="9783163at2"/>
<dbReference type="InterPro" id="IPR010131">
    <property type="entry name" value="MdtP/NodT-like"/>
</dbReference>
<evidence type="ECO:0000256" key="3">
    <source>
        <dbReference type="SAM" id="MobiDB-lite"/>
    </source>
</evidence>
<evidence type="ECO:0000313" key="5">
    <source>
        <dbReference type="Proteomes" id="UP000320386"/>
    </source>
</evidence>
<dbReference type="GO" id="GO:0005886">
    <property type="term" value="C:plasma membrane"/>
    <property type="evidence" value="ECO:0007669"/>
    <property type="project" value="UniProtKB-SubCell"/>
</dbReference>
<proteinExistence type="inferred from homology"/>
<evidence type="ECO:0000256" key="1">
    <source>
        <dbReference type="ARBA" id="ARBA00007613"/>
    </source>
</evidence>
<feature type="signal peptide" evidence="2">
    <location>
        <begin position="1"/>
        <end position="22"/>
    </location>
</feature>
<sequence precursor="true">MVNHPTRSRLPLMLGLMVSVFAAGCSVGPDYAEPVIEVEASWLESGGDTLAGESWSDVAWWDQFDDPVLNRLVEMACAQNLDLKIAGLRVLEARARRGISAGAFYPQTQQLSGSYSRHRASEEVSNRLMDTRYDDFGLHADVAWELDFWGRFRRGLEAEDAALDASVFNYDAVLVSLISEVAIAYIDMRSFEQRLVHAHENLKIQQQTYALTDVLFRNGEGNELDVQQAISRMADTESLGPRLESARRSAFYRLCLLLGRNPVDLTELLVQSEGIPMPADDRVVLGFPAELVRRRPDIRVAERAAAAQSARIGVAESALYPHFSLNGSIGFGADDVKNLFSESAFTGSIGPSFRWDILNYSRIRNAVRVEDARFEQLVVHYQNTVLRAVSEVESSVAAYMMSQHTARSLAQSVSASARAVELALSQYRAGEVDFIRVLDTQSFLASQQDSLAASERDVAVNLVTLQKALGGGWQIREEQPFVDPTTRRRMAERTDWGDLLESE</sequence>
<reference evidence="4 5" key="1">
    <citation type="submission" date="2019-02" db="EMBL/GenBank/DDBJ databases">
        <title>Deep-cultivation of Planctomycetes and their phenomic and genomic characterization uncovers novel biology.</title>
        <authorList>
            <person name="Wiegand S."/>
            <person name="Jogler M."/>
            <person name="Boedeker C."/>
            <person name="Pinto D."/>
            <person name="Vollmers J."/>
            <person name="Rivas-Marin E."/>
            <person name="Kohn T."/>
            <person name="Peeters S.H."/>
            <person name="Heuer A."/>
            <person name="Rast P."/>
            <person name="Oberbeckmann S."/>
            <person name="Bunk B."/>
            <person name="Jeske O."/>
            <person name="Meyerdierks A."/>
            <person name="Storesund J.E."/>
            <person name="Kallscheuer N."/>
            <person name="Luecker S."/>
            <person name="Lage O.M."/>
            <person name="Pohl T."/>
            <person name="Merkel B.J."/>
            <person name="Hornburger P."/>
            <person name="Mueller R.-W."/>
            <person name="Bruemmer F."/>
            <person name="Labrenz M."/>
            <person name="Spormann A.M."/>
            <person name="Op den Camp H."/>
            <person name="Overmann J."/>
            <person name="Amann R."/>
            <person name="Jetten M.S.M."/>
            <person name="Mascher T."/>
            <person name="Medema M.H."/>
            <person name="Devos D.P."/>
            <person name="Kaster A.-K."/>
            <person name="Ovreas L."/>
            <person name="Rohde M."/>
            <person name="Galperin M.Y."/>
            <person name="Jogler C."/>
        </authorList>
    </citation>
    <scope>NUCLEOTIDE SEQUENCE [LARGE SCALE GENOMIC DNA]</scope>
    <source>
        <strain evidence="4 5">Pan265</strain>
    </source>
</reference>
<keyword evidence="2" id="KW-0812">Transmembrane</keyword>
<protein>
    <submittedName>
        <fullName evidence="4">Cation efflux system protein CusC</fullName>
    </submittedName>
</protein>
<gene>
    <name evidence="4" type="primary">cusC</name>
    <name evidence="4" type="ORF">Pan265_09430</name>
</gene>
<keyword evidence="2" id="KW-0564">Palmitate</keyword>
<evidence type="ECO:0000256" key="2">
    <source>
        <dbReference type="RuleBase" id="RU362097"/>
    </source>
</evidence>
<keyword evidence="2" id="KW-0732">Signal</keyword>
<feature type="compositionally biased region" description="Basic and acidic residues" evidence="3">
    <location>
        <begin position="484"/>
        <end position="496"/>
    </location>
</feature>
<keyword evidence="5" id="KW-1185">Reference proteome</keyword>
<dbReference type="GO" id="GO:0015562">
    <property type="term" value="F:efflux transmembrane transporter activity"/>
    <property type="evidence" value="ECO:0007669"/>
    <property type="project" value="InterPro"/>
</dbReference>
<comment type="subcellular location">
    <subcellularLocation>
        <location evidence="2">Cell membrane</location>
        <topology evidence="2">Lipid-anchor</topology>
    </subcellularLocation>
</comment>
<accession>A0A518BVT8</accession>
<dbReference type="EMBL" id="CP036280">
    <property type="protein sequence ID" value="QDU71096.1"/>
    <property type="molecule type" value="Genomic_DNA"/>
</dbReference>
<keyword evidence="2" id="KW-1134">Transmembrane beta strand</keyword>
<dbReference type="Pfam" id="PF02321">
    <property type="entry name" value="OEP"/>
    <property type="match status" value="2"/>
</dbReference>
<dbReference type="PANTHER" id="PTHR30203">
    <property type="entry name" value="OUTER MEMBRANE CATION EFFLUX PROTEIN"/>
    <property type="match status" value="1"/>
</dbReference>
<comment type="similarity">
    <text evidence="1 2">Belongs to the outer membrane factor (OMF) (TC 1.B.17) family.</text>
</comment>